<evidence type="ECO:0000313" key="3">
    <source>
        <dbReference type="Proteomes" id="UP000238261"/>
    </source>
</evidence>
<feature type="compositionally biased region" description="Basic and acidic residues" evidence="1">
    <location>
        <begin position="237"/>
        <end position="252"/>
    </location>
</feature>
<name>A0A2S7EN14_9XANT</name>
<feature type="non-terminal residue" evidence="2">
    <location>
        <position position="1"/>
    </location>
</feature>
<evidence type="ECO:0000313" key="2">
    <source>
        <dbReference type="EMBL" id="PPU92249.1"/>
    </source>
</evidence>
<dbReference type="AlphaFoldDB" id="A0A2S7EN14"/>
<sequence length="252" mass="27245">PYGSLLNRPLTDGPGYTGHVMDAATGLTYMQQRYYDPMCGCFLSVDPVTAYSNGDWRFFNRYAYAFNNPYKFTDPDGRASLRMIADAFRVEVSAGLQLEAKAKLTNAVQLGGGLGSMSMGVGVSGAMDGYAFEEGRGPSLGVVVADKVQAGWTPSTNRSEQGRYNVPFTEHEEKGSFAFGLKKDSGSVSSETQVAPSPTEFSAKIGAIIGMEIKVDIGQAAYGLFSAKPGEQPAQEIEAKQQWKQYKEDVHP</sequence>
<feature type="region of interest" description="Disordered" evidence="1">
    <location>
        <begin position="230"/>
        <end position="252"/>
    </location>
</feature>
<organism evidence="2 3">
    <name type="scientific">Xanthomonas hyacinthi</name>
    <dbReference type="NCBI Taxonomy" id="56455"/>
    <lineage>
        <taxon>Bacteria</taxon>
        <taxon>Pseudomonadati</taxon>
        <taxon>Pseudomonadota</taxon>
        <taxon>Gammaproteobacteria</taxon>
        <taxon>Lysobacterales</taxon>
        <taxon>Lysobacteraceae</taxon>
        <taxon>Xanthomonas</taxon>
    </lineage>
</organism>
<dbReference type="InterPro" id="IPR022385">
    <property type="entry name" value="Rhs_assc_core"/>
</dbReference>
<accession>A0A2S7EN14</accession>
<comment type="caution">
    <text evidence="2">The sequence shown here is derived from an EMBL/GenBank/DDBJ whole genome shotgun (WGS) entry which is preliminary data.</text>
</comment>
<dbReference type="PANTHER" id="PTHR32305">
    <property type="match status" value="1"/>
</dbReference>
<dbReference type="Proteomes" id="UP000238261">
    <property type="component" value="Unassembled WGS sequence"/>
</dbReference>
<reference evidence="3" key="1">
    <citation type="submission" date="2016-08" db="EMBL/GenBank/DDBJ databases">
        <authorList>
            <person name="Merda D."/>
            <person name="Briand M."/>
            <person name="Taghouti G."/>
            <person name="Carrere S."/>
            <person name="Gouzy J."/>
            <person name="Portier P."/>
            <person name="Jacques M.-A."/>
            <person name="Fischer-Le Saux M."/>
        </authorList>
    </citation>
    <scope>NUCLEOTIDE SEQUENCE [LARGE SCALE GENOMIC DNA]</scope>
    <source>
        <strain evidence="3">CFBP1156</strain>
    </source>
</reference>
<protein>
    <recommendedName>
        <fullName evidence="4">RHS repeat-associated core domain-containing protein</fullName>
    </recommendedName>
</protein>
<dbReference type="RefSeq" id="WP_146093663.1">
    <property type="nucleotide sequence ID" value="NZ_MDEG01000060.1"/>
</dbReference>
<dbReference type="EMBL" id="MDEG01000060">
    <property type="protein sequence ID" value="PPU92249.1"/>
    <property type="molecule type" value="Genomic_DNA"/>
</dbReference>
<keyword evidence="3" id="KW-1185">Reference proteome</keyword>
<proteinExistence type="predicted"/>
<evidence type="ECO:0008006" key="4">
    <source>
        <dbReference type="Google" id="ProtNLM"/>
    </source>
</evidence>
<dbReference type="NCBIfam" id="TIGR03696">
    <property type="entry name" value="Rhs_assc_core"/>
    <property type="match status" value="1"/>
</dbReference>
<evidence type="ECO:0000256" key="1">
    <source>
        <dbReference type="SAM" id="MobiDB-lite"/>
    </source>
</evidence>
<dbReference type="PANTHER" id="PTHR32305:SF17">
    <property type="entry name" value="TRNA NUCLEASE WAPA"/>
    <property type="match status" value="1"/>
</dbReference>
<dbReference type="InterPro" id="IPR050708">
    <property type="entry name" value="T6SS_VgrG/RHS"/>
</dbReference>
<dbReference type="Gene3D" id="2.180.10.10">
    <property type="entry name" value="RHS repeat-associated core"/>
    <property type="match status" value="1"/>
</dbReference>
<gene>
    <name evidence="2" type="ORF">XhyaCFBP1156_21105</name>
</gene>